<comment type="subcellular location">
    <subcellularLocation>
        <location evidence="7">Cell inner membrane</location>
        <topology evidence="7">Single-pass type II membrane protein</topology>
    </subcellularLocation>
    <text evidence="7">Localizes to the division septum.</text>
</comment>
<keyword evidence="5 7" id="KW-0472">Membrane</keyword>
<dbReference type="NCBIfam" id="NF002058">
    <property type="entry name" value="PRK00888.1"/>
    <property type="match status" value="1"/>
</dbReference>
<dbReference type="RefSeq" id="WP_009173112.1">
    <property type="nucleotide sequence ID" value="NZ_CAUJQB010000368.1"/>
</dbReference>
<keyword evidence="7" id="KW-0997">Cell inner membrane</keyword>
<keyword evidence="3 7" id="KW-0812">Transmembrane</keyword>
<protein>
    <recommendedName>
        <fullName evidence="7">Cell division protein FtsB</fullName>
    </recommendedName>
</protein>
<name>A0ABW8Q3F2_9NEIS</name>
<dbReference type="PANTHER" id="PTHR37485">
    <property type="entry name" value="CELL DIVISION PROTEIN FTSB"/>
    <property type="match status" value="1"/>
</dbReference>
<comment type="function">
    <text evidence="7">Essential cell division protein. May link together the upstream cell division proteins, which are predominantly cytoplasmic, with the downstream cell division proteins, which are predominantly periplasmic.</text>
</comment>
<evidence type="ECO:0000256" key="6">
    <source>
        <dbReference type="ARBA" id="ARBA00023306"/>
    </source>
</evidence>
<comment type="similarity">
    <text evidence="7">Belongs to the FtsB family.</text>
</comment>
<organism evidence="8 9">
    <name type="scientific">Neisseria oralis</name>
    <dbReference type="NCBI Taxonomy" id="1107316"/>
    <lineage>
        <taxon>Bacteria</taxon>
        <taxon>Pseudomonadati</taxon>
        <taxon>Pseudomonadota</taxon>
        <taxon>Betaproteobacteria</taxon>
        <taxon>Neisseriales</taxon>
        <taxon>Neisseriaceae</taxon>
        <taxon>Neisseria</taxon>
    </lineage>
</organism>
<reference evidence="8 9" key="1">
    <citation type="submission" date="2024-11" db="EMBL/GenBank/DDBJ databases">
        <authorList>
            <person name="Mikucki A.G."/>
            <person name="Kahler C.M."/>
        </authorList>
    </citation>
    <scope>NUCLEOTIDE SEQUENCE [LARGE SCALE GENOMIC DNA]</scope>
    <source>
        <strain evidence="8 9">EXNM717</strain>
    </source>
</reference>
<keyword evidence="1 7" id="KW-1003">Cell membrane</keyword>
<comment type="caution">
    <text evidence="8">The sequence shown here is derived from an EMBL/GenBank/DDBJ whole genome shotgun (WGS) entry which is preliminary data.</text>
</comment>
<evidence type="ECO:0000313" key="8">
    <source>
        <dbReference type="EMBL" id="MFK7642064.1"/>
    </source>
</evidence>
<dbReference type="HAMAP" id="MF_00599">
    <property type="entry name" value="FtsB"/>
    <property type="match status" value="1"/>
</dbReference>
<feature type="topological domain" description="Cytoplasmic" evidence="7">
    <location>
        <begin position="1"/>
        <end position="3"/>
    </location>
</feature>
<evidence type="ECO:0000313" key="9">
    <source>
        <dbReference type="Proteomes" id="UP001621964"/>
    </source>
</evidence>
<keyword evidence="9" id="KW-1185">Reference proteome</keyword>
<comment type="subunit">
    <text evidence="7">Part of a complex composed of FtsB, FtsL and FtsQ.</text>
</comment>
<dbReference type="GO" id="GO:0051301">
    <property type="term" value="P:cell division"/>
    <property type="evidence" value="ECO:0007669"/>
    <property type="project" value="UniProtKB-KW"/>
</dbReference>
<gene>
    <name evidence="7 8" type="primary">ftsB</name>
    <name evidence="8" type="ORF">ACI43T_06090</name>
</gene>
<dbReference type="EMBL" id="JBJGEB010000005">
    <property type="protein sequence ID" value="MFK7642064.1"/>
    <property type="molecule type" value="Genomic_DNA"/>
</dbReference>
<evidence type="ECO:0000256" key="4">
    <source>
        <dbReference type="ARBA" id="ARBA00022989"/>
    </source>
</evidence>
<evidence type="ECO:0000256" key="5">
    <source>
        <dbReference type="ARBA" id="ARBA00023136"/>
    </source>
</evidence>
<dbReference type="Proteomes" id="UP001621964">
    <property type="component" value="Unassembled WGS sequence"/>
</dbReference>
<evidence type="ECO:0000256" key="1">
    <source>
        <dbReference type="ARBA" id="ARBA00022475"/>
    </source>
</evidence>
<dbReference type="InterPro" id="IPR007060">
    <property type="entry name" value="FtsL/DivIC"/>
</dbReference>
<sequence length="91" mass="10292">MKWVTVVLAAAAVWFQYSLWIGKGSLHDMGRIEEQLATQEEKNRSLTLRNNALQAEVTDLATGQEAIAEIARVELGYIQDGETYYRFIGSR</sequence>
<dbReference type="Pfam" id="PF04977">
    <property type="entry name" value="DivIC"/>
    <property type="match status" value="1"/>
</dbReference>
<keyword evidence="4 7" id="KW-1133">Transmembrane helix</keyword>
<keyword evidence="6 7" id="KW-0131">Cell cycle</keyword>
<proteinExistence type="inferred from homology"/>
<accession>A0ABW8Q3F2</accession>
<dbReference type="PANTHER" id="PTHR37485:SF1">
    <property type="entry name" value="CELL DIVISION PROTEIN FTSB"/>
    <property type="match status" value="1"/>
</dbReference>
<feature type="topological domain" description="Periplasmic" evidence="7">
    <location>
        <begin position="22"/>
        <end position="91"/>
    </location>
</feature>
<evidence type="ECO:0000256" key="3">
    <source>
        <dbReference type="ARBA" id="ARBA00022692"/>
    </source>
</evidence>
<feature type="coiled-coil region" evidence="7">
    <location>
        <begin position="29"/>
        <end position="56"/>
    </location>
</feature>
<evidence type="ECO:0000256" key="7">
    <source>
        <dbReference type="HAMAP-Rule" id="MF_00599"/>
    </source>
</evidence>
<evidence type="ECO:0000256" key="2">
    <source>
        <dbReference type="ARBA" id="ARBA00022618"/>
    </source>
</evidence>
<dbReference type="InterPro" id="IPR023081">
    <property type="entry name" value="Cell_div_FtsB"/>
</dbReference>
<keyword evidence="2 7" id="KW-0132">Cell division</keyword>
<keyword evidence="7" id="KW-0175">Coiled coil</keyword>